<dbReference type="PANTHER" id="PTHR12526:SF630">
    <property type="entry name" value="GLYCOSYLTRANSFERASE"/>
    <property type="match status" value="1"/>
</dbReference>
<keyword evidence="2" id="KW-0328">Glycosyltransferase</keyword>
<dbReference type="EMBL" id="CYXM01000002">
    <property type="protein sequence ID" value="CUM82296.1"/>
    <property type="molecule type" value="Genomic_DNA"/>
</dbReference>
<gene>
    <name evidence="2" type="primary">tagE_1</name>
    <name evidence="2" type="ORF">ERS852580_00723</name>
</gene>
<evidence type="ECO:0000313" key="3">
    <source>
        <dbReference type="Proteomes" id="UP000095673"/>
    </source>
</evidence>
<dbReference type="EC" id="2.4.1.52" evidence="2"/>
<dbReference type="RefSeq" id="WP_055237368.1">
    <property type="nucleotide sequence ID" value="NZ_CYXM01000002.1"/>
</dbReference>
<dbReference type="SUPFAM" id="SSF53756">
    <property type="entry name" value="UDP-Glycosyltransferase/glycogen phosphorylase"/>
    <property type="match status" value="1"/>
</dbReference>
<evidence type="ECO:0000313" key="2">
    <source>
        <dbReference type="EMBL" id="CUM82296.1"/>
    </source>
</evidence>
<dbReference type="AlphaFoldDB" id="A0A173RX11"/>
<protein>
    <submittedName>
        <fullName evidence="2">Probable poly(Glycerol-phosphate) alpha-glucosyltransferase</fullName>
        <ecNumber evidence="2">2.4.1.52</ecNumber>
    </submittedName>
</protein>
<organism evidence="2 3">
    <name type="scientific">Agathobacter rectalis</name>
    <dbReference type="NCBI Taxonomy" id="39491"/>
    <lineage>
        <taxon>Bacteria</taxon>
        <taxon>Bacillati</taxon>
        <taxon>Bacillota</taxon>
        <taxon>Clostridia</taxon>
        <taxon>Lachnospirales</taxon>
        <taxon>Lachnospiraceae</taxon>
        <taxon>Agathobacter</taxon>
    </lineage>
</organism>
<evidence type="ECO:0000259" key="1">
    <source>
        <dbReference type="Pfam" id="PF00534"/>
    </source>
</evidence>
<dbReference type="OrthoDB" id="9762705at2"/>
<dbReference type="PANTHER" id="PTHR12526">
    <property type="entry name" value="GLYCOSYLTRANSFERASE"/>
    <property type="match status" value="1"/>
</dbReference>
<dbReference type="InterPro" id="IPR001296">
    <property type="entry name" value="Glyco_trans_1"/>
</dbReference>
<feature type="domain" description="Glycosyl transferase family 1" evidence="1">
    <location>
        <begin position="179"/>
        <end position="337"/>
    </location>
</feature>
<proteinExistence type="predicted"/>
<dbReference type="Proteomes" id="UP000095673">
    <property type="component" value="Unassembled WGS sequence"/>
</dbReference>
<dbReference type="Gene3D" id="3.40.50.2000">
    <property type="entry name" value="Glycogen Phosphorylase B"/>
    <property type="match status" value="2"/>
</dbReference>
<dbReference type="Pfam" id="PF00534">
    <property type="entry name" value="Glycos_transf_1"/>
    <property type="match status" value="1"/>
</dbReference>
<reference evidence="2 3" key="1">
    <citation type="submission" date="2015-09" db="EMBL/GenBank/DDBJ databases">
        <authorList>
            <consortium name="Pathogen Informatics"/>
        </authorList>
    </citation>
    <scope>NUCLEOTIDE SEQUENCE [LARGE SCALE GENOMIC DNA]</scope>
    <source>
        <strain evidence="2 3">2789STDY5834968</strain>
    </source>
</reference>
<keyword evidence="2" id="KW-0808">Transferase</keyword>
<accession>A0A173RX11</accession>
<dbReference type="GO" id="GO:0047265">
    <property type="term" value="F:poly(glycerol-phosphate) alpha-glucosyltransferase activity"/>
    <property type="evidence" value="ECO:0007669"/>
    <property type="project" value="UniProtKB-EC"/>
</dbReference>
<sequence>MKKIVFLIGSLQNGGAERVISVLANEFVKKYEVHILTIMEDKVDYDLDSNINYKYIMKDDEGKKGIIRNYIRIKKIRDFVKKTNPDVVISFLWATNIIAILSCLFLPQCLILSERNDPKHEPGSGILRLIRNCLFRIRKKNYFVFQTEYAQSCFSNYIKRKSKIIFNPIKDNLPEKYTDVRKNKIVCVARLVSEKNISMLLKAFKKVYEKYPDYLLFLYGRGPLEKQLKEESLNLGIRDNVIFKGFSKNVHSEIIDAKLFVLPSNFEGISNAMIEALALGIPTICTDCPAYGAREFITDGENGYLIDVNDEKALEDKMLSVITNVSLQNKFSQNATKIRNNLNSNQICKQWECFIREIIIKD</sequence>
<name>A0A173RX11_9FIRM</name>